<evidence type="ECO:0000313" key="2">
    <source>
        <dbReference type="Proteomes" id="UP000012249"/>
    </source>
</evidence>
<sequence length="377" mass="42489">MVQKSRLGKFFRIEKNCGDFKRNPKTAMPMNFFNAIRGFSFLIDYSGLKTPKQTRITETSLDLSASVSLRTKILESSGNSEKPVIYLQHGMSFKGIDDPRILALGNNLANRGFRVYLPELPEVKNLLIRSETISNIRAAFLRIHALEKRSVSYLSASFSAGMGFVALASRECQNVLTSAFLIGAFSDFRKTLPFVLKNYEIESYAVNVMMYNYIHLIRSKPETLKKYFLESALDNGLSRAGDAILGPKIFSSLDEGDKNFIERFLENSDFRKEIALEIKAIVPESFAIETSPAFFADRFFKPCFLLHGGDDSVISPQESKDLRDLILKNKNASVCFLETGLLTHGDHHPFYSRLTEIFPMAKFWGEYFICASSSSGA</sequence>
<dbReference type="SUPFAM" id="SSF53474">
    <property type="entry name" value="alpha/beta-Hydrolases"/>
    <property type="match status" value="1"/>
</dbReference>
<reference evidence="1 2" key="1">
    <citation type="submission" date="2013-02" db="EMBL/GenBank/DDBJ databases">
        <authorList>
            <person name="Harkins D.M."/>
            <person name="Durkin A.S."/>
            <person name="Brinkac L.M."/>
            <person name="Haft D.H."/>
            <person name="Selengut J.D."/>
            <person name="Sanka R."/>
            <person name="DePew J."/>
            <person name="Purushe J."/>
            <person name="Haake D.A."/>
            <person name="Matsunaga J."/>
            <person name="Vinetz J.M."/>
            <person name="Sutton G.G."/>
            <person name="Nierman W.C."/>
            <person name="Fouts D.E."/>
        </authorList>
    </citation>
    <scope>NUCLEOTIDE SEQUENCE [LARGE SCALE GENOMIC DNA]</scope>
    <source>
        <strain evidence="1 2">Ecochallenge</strain>
    </source>
</reference>
<name>N1UF92_9LEPT</name>
<dbReference type="AlphaFoldDB" id="N1UF92"/>
<dbReference type="InterPro" id="IPR029058">
    <property type="entry name" value="AB_hydrolase_fold"/>
</dbReference>
<organism evidence="1 2">
    <name type="scientific">Leptospira weilii str. Ecochallenge</name>
    <dbReference type="NCBI Taxonomy" id="1049986"/>
    <lineage>
        <taxon>Bacteria</taxon>
        <taxon>Pseudomonadati</taxon>
        <taxon>Spirochaetota</taxon>
        <taxon>Spirochaetia</taxon>
        <taxon>Leptospirales</taxon>
        <taxon>Leptospiraceae</taxon>
        <taxon>Leptospira</taxon>
    </lineage>
</organism>
<evidence type="ECO:0000313" key="1">
    <source>
        <dbReference type="EMBL" id="EMY14700.1"/>
    </source>
</evidence>
<dbReference type="Proteomes" id="UP000012249">
    <property type="component" value="Unassembled WGS sequence"/>
</dbReference>
<evidence type="ECO:0008006" key="3">
    <source>
        <dbReference type="Google" id="ProtNLM"/>
    </source>
</evidence>
<accession>N1UF92</accession>
<dbReference type="EMBL" id="AHMI02000144">
    <property type="protein sequence ID" value="EMY14700.1"/>
    <property type="molecule type" value="Genomic_DNA"/>
</dbReference>
<proteinExistence type="predicted"/>
<comment type="caution">
    <text evidence="1">The sequence shown here is derived from an EMBL/GenBank/DDBJ whole genome shotgun (WGS) entry which is preliminary data.</text>
</comment>
<dbReference type="Gene3D" id="3.40.50.1820">
    <property type="entry name" value="alpha/beta hydrolase"/>
    <property type="match status" value="1"/>
</dbReference>
<gene>
    <name evidence="1" type="ORF">LEP1GSC043_4012</name>
</gene>
<protein>
    <recommendedName>
        <fullName evidence="3">Alpha/beta hydrolase</fullName>
    </recommendedName>
</protein>